<evidence type="ECO:0000313" key="3">
    <source>
        <dbReference type="EMBL" id="OYD16480.1"/>
    </source>
</evidence>
<gene>
    <name evidence="3" type="ORF">CH330_02665</name>
</gene>
<comment type="caution">
    <text evidence="3">The sequence shown here is derived from an EMBL/GenBank/DDBJ whole genome shotgun (WGS) entry which is preliminary data.</text>
</comment>
<keyword evidence="2" id="KW-1133">Transmembrane helix</keyword>
<keyword evidence="2" id="KW-0472">Membrane</keyword>
<reference evidence="3 4" key="1">
    <citation type="submission" date="2017-07" db="EMBL/GenBank/DDBJ databases">
        <title>Recovery of genomes from metagenomes via a dereplication, aggregation, and scoring strategy.</title>
        <authorList>
            <person name="Sieber C.M."/>
            <person name="Probst A.J."/>
            <person name="Sharrar A."/>
            <person name="Thomas B.C."/>
            <person name="Hess M."/>
            <person name="Tringe S.G."/>
            <person name="Banfield J.F."/>
        </authorList>
    </citation>
    <scope>NUCLEOTIDE SEQUENCE [LARGE SCALE GENOMIC DNA]</scope>
    <source>
        <strain evidence="3">JGI_Cruoil_03_51_56</strain>
    </source>
</reference>
<evidence type="ECO:0000256" key="2">
    <source>
        <dbReference type="SAM" id="Phobius"/>
    </source>
</evidence>
<feature type="transmembrane region" description="Helical" evidence="2">
    <location>
        <begin position="316"/>
        <end position="337"/>
    </location>
</feature>
<feature type="transmembrane region" description="Helical" evidence="2">
    <location>
        <begin position="24"/>
        <end position="48"/>
    </location>
</feature>
<proteinExistence type="predicted"/>
<dbReference type="EMBL" id="NOZP01000048">
    <property type="protein sequence ID" value="OYD16480.1"/>
    <property type="molecule type" value="Genomic_DNA"/>
</dbReference>
<name>A0A235BVR4_UNCW3</name>
<sequence length="398" mass="44485">MTKLHFNYKDVFRALRLGFSAKKVWMMFLGLLVGFVGYSLLTYLAYIVSGNDFLTVWENFRLLPFPQPSFYPFPWFAWIIYAIGIIFSLCSVLIAGSAVSKVVYEQLRGDEFYESKEAFRFAFKHISSTLVSPLLIIGFVALIVVAGLILSLLGAIPYFGEIFVALMALPAFAASLFIVYLLIVLLFSLLIGPSIVGTTKNDTFDTIFEVFSCVNEQPARLVWYLVIVAFLTKFGSFLLGLASSAAGRIGYFVLKIFMGTKMVDVMSNAAFYFKVHLPGWWPEPLRASFMFCTKAFGLPQIYMPSEYTSVNWGVDVGALLVGICFYIVALVVMAYGLSVWYSGNTLAYAVLAKKKDDKNILETPEDEEELIEPVVPKPKPEAKPPTGETEEIEKTKEG</sequence>
<feature type="transmembrane region" description="Helical" evidence="2">
    <location>
        <begin position="221"/>
        <end position="243"/>
    </location>
</feature>
<dbReference type="AlphaFoldDB" id="A0A235BVR4"/>
<evidence type="ECO:0000313" key="4">
    <source>
        <dbReference type="Proteomes" id="UP000215559"/>
    </source>
</evidence>
<protein>
    <submittedName>
        <fullName evidence="3">Uncharacterized protein</fullName>
    </submittedName>
</protein>
<dbReference type="Proteomes" id="UP000215559">
    <property type="component" value="Unassembled WGS sequence"/>
</dbReference>
<evidence type="ECO:0000256" key="1">
    <source>
        <dbReference type="SAM" id="MobiDB-lite"/>
    </source>
</evidence>
<keyword evidence="2" id="KW-0812">Transmembrane</keyword>
<accession>A0A235BVR4</accession>
<feature type="transmembrane region" description="Helical" evidence="2">
    <location>
        <begin position="130"/>
        <end position="156"/>
    </location>
</feature>
<feature type="transmembrane region" description="Helical" evidence="2">
    <location>
        <begin position="162"/>
        <end position="191"/>
    </location>
</feature>
<feature type="region of interest" description="Disordered" evidence="1">
    <location>
        <begin position="362"/>
        <end position="398"/>
    </location>
</feature>
<organism evidence="3 4">
    <name type="scientific">candidate division WOR-3 bacterium JGI_Cruoil_03_51_56</name>
    <dbReference type="NCBI Taxonomy" id="1973747"/>
    <lineage>
        <taxon>Bacteria</taxon>
        <taxon>Bacteria division WOR-3</taxon>
    </lineage>
</organism>
<feature type="transmembrane region" description="Helical" evidence="2">
    <location>
        <begin position="75"/>
        <end position="99"/>
    </location>
</feature>